<keyword evidence="3 4" id="KW-0326">Glycosidase</keyword>
<keyword evidence="5" id="KW-0812">Transmembrane</keyword>
<dbReference type="InterPro" id="IPR018232">
    <property type="entry name" value="Glyco_hydro_37_CS"/>
</dbReference>
<reference evidence="7 8" key="1">
    <citation type="submission" date="2025-04" db="UniProtKB">
        <authorList>
            <consortium name="RefSeq"/>
        </authorList>
    </citation>
    <scope>IDENTIFICATION</scope>
</reference>
<sequence>MPWNVNDRLVNRSICSNSYYILCRKKLRSVPFAAKMAKILSDPNRRFLFYTICFCFFTTGVLTLSVHKSSPPCNYSDSGPVKPSIPLISFLERVQETALRSLGDSNFDPKLYVDLSLKFNLSTTEEAFDKLPRSANGSVSARDLQSFIASYLGDAGSDMVIIQPVDFMPEPPGFLPKVENPVVRAWALEVHSLWKNLSRKVADGVKESPELHTLLPLPSPFIIPGSRFREVYYWDSYWVIRGLLASKMHQTAKGVVQNLISLIDKYGYVLNGARAYYNNRSQPPLLSSMVLDIYLRTNDLEFVKKSLPSLVKEHGFWNSGIHKVTIQDAQACTHTLNRYYAMWNKPRPESSTIDKESASKLLNASEKEQFYRQVASTAESGWDFSTRWMRDPSDLTTLATTSILPVDLNAYILKMELDIAFLARIVGEEHTAEVFLEASQARKKAIGSIFWNAKMGQWLDYRLTSSHTCETVHRWGAQNQNEKIFASNFMPLWIELFNSDGPMVKKVMKSFQDSGLLRAAGIATSLTESGQQWDFPNGWAPLQHMIVEGLLRSGSKEAMSLAEDIAVRWIRTSYAAYKKTGTIHEKYDVEACGKIGGGGEYVPQTGFGWTNGVLLAFLEEFGWPHDRKIDCH</sequence>
<comment type="catalytic activity">
    <reaction evidence="4">
        <text>alpha,alpha-trehalose + H2O = alpha-D-glucose + beta-D-glucose</text>
        <dbReference type="Rhea" id="RHEA:32675"/>
        <dbReference type="ChEBI" id="CHEBI:15377"/>
        <dbReference type="ChEBI" id="CHEBI:15903"/>
        <dbReference type="ChEBI" id="CHEBI:16551"/>
        <dbReference type="ChEBI" id="CHEBI:17925"/>
        <dbReference type="EC" id="3.2.1.28"/>
    </reaction>
</comment>
<dbReference type="RefSeq" id="XP_010267527.1">
    <property type="nucleotide sequence ID" value="XM_010269225.2"/>
</dbReference>
<dbReference type="STRING" id="4432.A0A1U8AN38"/>
<keyword evidence="5" id="KW-1133">Transmembrane helix</keyword>
<evidence type="ECO:0000256" key="3">
    <source>
        <dbReference type="ARBA" id="ARBA00023295"/>
    </source>
</evidence>
<comment type="similarity">
    <text evidence="1 4">Belongs to the glycosyl hydrolase 37 family.</text>
</comment>
<dbReference type="Gene3D" id="1.50.10.10">
    <property type="match status" value="1"/>
</dbReference>
<dbReference type="GO" id="GO:0004555">
    <property type="term" value="F:alpha,alpha-trehalase activity"/>
    <property type="evidence" value="ECO:0000318"/>
    <property type="project" value="GO_Central"/>
</dbReference>
<proteinExistence type="inferred from homology"/>
<evidence type="ECO:0000313" key="8">
    <source>
        <dbReference type="RefSeq" id="XP_019054546.1"/>
    </source>
</evidence>
<evidence type="ECO:0000256" key="1">
    <source>
        <dbReference type="ARBA" id="ARBA00005615"/>
    </source>
</evidence>
<dbReference type="InterPro" id="IPR001661">
    <property type="entry name" value="Glyco_hydro_37"/>
</dbReference>
<dbReference type="OrthoDB" id="3542292at2759"/>
<dbReference type="AlphaFoldDB" id="A0A1U8AN38"/>
<keyword evidence="5" id="KW-0472">Membrane</keyword>
<evidence type="ECO:0000313" key="7">
    <source>
        <dbReference type="RefSeq" id="XP_010267527.1"/>
    </source>
</evidence>
<keyword evidence="2 4" id="KW-0378">Hydrolase</keyword>
<dbReference type="PRINTS" id="PR00744">
    <property type="entry name" value="GLHYDRLASE37"/>
</dbReference>
<keyword evidence="6" id="KW-1185">Reference proteome</keyword>
<feature type="transmembrane region" description="Helical" evidence="5">
    <location>
        <begin position="47"/>
        <end position="66"/>
    </location>
</feature>
<dbReference type="InterPro" id="IPR012341">
    <property type="entry name" value="6hp_glycosidase-like_sf"/>
</dbReference>
<dbReference type="PROSITE" id="PS00928">
    <property type="entry name" value="TREHALASE_2"/>
    <property type="match status" value="1"/>
</dbReference>
<dbReference type="RefSeq" id="XP_019054546.1">
    <property type="nucleotide sequence ID" value="XM_019199001.1"/>
</dbReference>
<dbReference type="Proteomes" id="UP000189703">
    <property type="component" value="Unplaced"/>
</dbReference>
<dbReference type="PANTHER" id="PTHR23403">
    <property type="entry name" value="TREHALASE"/>
    <property type="match status" value="1"/>
</dbReference>
<gene>
    <name evidence="7 8" type="primary">LOC104604736</name>
</gene>
<dbReference type="GO" id="GO:0005993">
    <property type="term" value="P:trehalose catabolic process"/>
    <property type="evidence" value="ECO:0000318"/>
    <property type="project" value="GO_Central"/>
</dbReference>
<protein>
    <recommendedName>
        <fullName evidence="4">Trehalase</fullName>
        <ecNumber evidence="4">3.2.1.28</ecNumber>
    </recommendedName>
    <alternativeName>
        <fullName evidence="4">Alpha-trehalose glucohydrolase</fullName>
    </alternativeName>
</protein>
<evidence type="ECO:0000256" key="2">
    <source>
        <dbReference type="ARBA" id="ARBA00022801"/>
    </source>
</evidence>
<evidence type="ECO:0000256" key="5">
    <source>
        <dbReference type="SAM" id="Phobius"/>
    </source>
</evidence>
<dbReference type="EC" id="3.2.1.28" evidence="4"/>
<dbReference type="Pfam" id="PF01204">
    <property type="entry name" value="Trehalase"/>
    <property type="match status" value="1"/>
</dbReference>
<name>A0A1U8AN38_NELNU</name>
<dbReference type="OMA" id="RYWDASD"/>
<dbReference type="PANTHER" id="PTHR23403:SF1">
    <property type="entry name" value="TREHALASE"/>
    <property type="match status" value="1"/>
</dbReference>
<dbReference type="SUPFAM" id="SSF48208">
    <property type="entry name" value="Six-hairpin glycosidases"/>
    <property type="match status" value="1"/>
</dbReference>
<dbReference type="GeneID" id="104604736"/>
<dbReference type="eggNOG" id="KOG0602">
    <property type="taxonomic scope" value="Eukaryota"/>
</dbReference>
<evidence type="ECO:0000313" key="6">
    <source>
        <dbReference type="Proteomes" id="UP000189703"/>
    </source>
</evidence>
<dbReference type="InterPro" id="IPR008928">
    <property type="entry name" value="6-hairpin_glycosidase_sf"/>
</dbReference>
<dbReference type="KEGG" id="nnu:104604736"/>
<organism evidence="6 7">
    <name type="scientific">Nelumbo nucifera</name>
    <name type="common">Sacred lotus</name>
    <dbReference type="NCBI Taxonomy" id="4432"/>
    <lineage>
        <taxon>Eukaryota</taxon>
        <taxon>Viridiplantae</taxon>
        <taxon>Streptophyta</taxon>
        <taxon>Embryophyta</taxon>
        <taxon>Tracheophyta</taxon>
        <taxon>Spermatophyta</taxon>
        <taxon>Magnoliopsida</taxon>
        <taxon>Proteales</taxon>
        <taxon>Nelumbonaceae</taxon>
        <taxon>Nelumbo</taxon>
    </lineage>
</organism>
<accession>A0A1U8AN38</accession>
<evidence type="ECO:0000256" key="4">
    <source>
        <dbReference type="RuleBase" id="RU361180"/>
    </source>
</evidence>